<dbReference type="PANTHER" id="PTHR11203">
    <property type="entry name" value="CLEAVAGE AND POLYADENYLATION SPECIFICITY FACTOR FAMILY MEMBER"/>
    <property type="match status" value="1"/>
</dbReference>
<evidence type="ECO:0000256" key="1">
    <source>
        <dbReference type="ARBA" id="ARBA00022801"/>
    </source>
</evidence>
<dbReference type="Pfam" id="PF00753">
    <property type="entry name" value="Lactamase_B"/>
    <property type="match status" value="1"/>
</dbReference>
<dbReference type="InterPro" id="IPR050698">
    <property type="entry name" value="MBL"/>
</dbReference>
<organism evidence="4 5">
    <name type="scientific">Mariniflexile fucanivorans</name>
    <dbReference type="NCBI Taxonomy" id="264023"/>
    <lineage>
        <taxon>Bacteria</taxon>
        <taxon>Pseudomonadati</taxon>
        <taxon>Bacteroidota</taxon>
        <taxon>Flavobacteriia</taxon>
        <taxon>Flavobacteriales</taxon>
        <taxon>Flavobacteriaceae</taxon>
        <taxon>Mariniflexile</taxon>
    </lineage>
</organism>
<dbReference type="Pfam" id="PF10996">
    <property type="entry name" value="Beta-Casp"/>
    <property type="match status" value="1"/>
</dbReference>
<accession>A0A4R1RHN6</accession>
<feature type="domain" description="Metallo-beta-lactamase" evidence="2">
    <location>
        <begin position="17"/>
        <end position="230"/>
    </location>
</feature>
<keyword evidence="5" id="KW-1185">Reference proteome</keyword>
<dbReference type="InterPro" id="IPR011108">
    <property type="entry name" value="RMMBL"/>
</dbReference>
<dbReference type="SUPFAM" id="SSF56281">
    <property type="entry name" value="Metallo-hydrolase/oxidoreductase"/>
    <property type="match status" value="1"/>
</dbReference>
<reference evidence="4 5" key="1">
    <citation type="submission" date="2019-03" db="EMBL/GenBank/DDBJ databases">
        <title>Genomic Encyclopedia of Type Strains, Phase IV (KMG-IV): sequencing the most valuable type-strain genomes for metagenomic binning, comparative biology and taxonomic classification.</title>
        <authorList>
            <person name="Goeker M."/>
        </authorList>
    </citation>
    <scope>NUCLEOTIDE SEQUENCE [LARGE SCALE GENOMIC DNA]</scope>
    <source>
        <strain evidence="4 5">DSM 18792</strain>
    </source>
</reference>
<dbReference type="CDD" id="cd16295">
    <property type="entry name" value="TTHA0252-CPSF-like_MBL-fold"/>
    <property type="match status" value="1"/>
</dbReference>
<dbReference type="InterPro" id="IPR022712">
    <property type="entry name" value="Beta_Casp"/>
</dbReference>
<dbReference type="Pfam" id="PF07521">
    <property type="entry name" value="RMMBL"/>
    <property type="match status" value="1"/>
</dbReference>
<feature type="domain" description="Beta-Casp" evidence="3">
    <location>
        <begin position="251"/>
        <end position="370"/>
    </location>
</feature>
<dbReference type="SMART" id="SM01027">
    <property type="entry name" value="Beta-Casp"/>
    <property type="match status" value="1"/>
</dbReference>
<dbReference type="EMBL" id="SLUP01000005">
    <property type="protein sequence ID" value="TCL65598.1"/>
    <property type="molecule type" value="Genomic_DNA"/>
</dbReference>
<evidence type="ECO:0000313" key="4">
    <source>
        <dbReference type="EMBL" id="TCL65598.1"/>
    </source>
</evidence>
<dbReference type="InterPro" id="IPR001279">
    <property type="entry name" value="Metallo-B-lactamas"/>
</dbReference>
<protein>
    <submittedName>
        <fullName evidence="4">Metallo-beta-lactamase family protein</fullName>
    </submittedName>
</protein>
<proteinExistence type="predicted"/>
<evidence type="ECO:0000313" key="5">
    <source>
        <dbReference type="Proteomes" id="UP000295455"/>
    </source>
</evidence>
<dbReference type="PANTHER" id="PTHR11203:SF37">
    <property type="entry name" value="INTEGRATOR COMPLEX SUBUNIT 11"/>
    <property type="match status" value="1"/>
</dbReference>
<comment type="caution">
    <text evidence="4">The sequence shown here is derived from an EMBL/GenBank/DDBJ whole genome shotgun (WGS) entry which is preliminary data.</text>
</comment>
<dbReference type="SMART" id="SM00849">
    <property type="entry name" value="Lactamase_B"/>
    <property type="match status" value="1"/>
</dbReference>
<dbReference type="AlphaFoldDB" id="A0A4R1RHN6"/>
<keyword evidence="1" id="KW-0378">Hydrolase</keyword>
<dbReference type="GO" id="GO:0016787">
    <property type="term" value="F:hydrolase activity"/>
    <property type="evidence" value="ECO:0007669"/>
    <property type="project" value="UniProtKB-KW"/>
</dbReference>
<dbReference type="RefSeq" id="WP_132218007.1">
    <property type="nucleotide sequence ID" value="NZ_OX156936.1"/>
</dbReference>
<evidence type="ECO:0000259" key="3">
    <source>
        <dbReference type="SMART" id="SM01027"/>
    </source>
</evidence>
<gene>
    <name evidence="4" type="ORF">EV196_105261</name>
</gene>
<dbReference type="Proteomes" id="UP000295455">
    <property type="component" value="Unassembled WGS sequence"/>
</dbReference>
<dbReference type="GO" id="GO:0004521">
    <property type="term" value="F:RNA endonuclease activity"/>
    <property type="evidence" value="ECO:0007669"/>
    <property type="project" value="TreeGrafter"/>
</dbReference>
<dbReference type="Gene3D" id="3.40.50.10890">
    <property type="match status" value="1"/>
</dbReference>
<dbReference type="OrthoDB" id="9803916at2"/>
<name>A0A4R1RHN6_9FLAO</name>
<evidence type="ECO:0000259" key="2">
    <source>
        <dbReference type="SMART" id="SM00849"/>
    </source>
</evidence>
<dbReference type="InterPro" id="IPR036866">
    <property type="entry name" value="RibonucZ/Hydroxyglut_hydro"/>
</dbReference>
<sequence length="457" mass="52158">MEHIVKINFLGAAGVVTGSKFLLETSEKNILIDCGMFQGLKELRALNWDDLPVNVENIDVVLLTHGHLDHVGYLPRLVKQGFTGKIIGTAPTLAIAEIILKDSAKIQEEEAQKANKEKYTKHNPALPFYTIFEAEKTINQFQVEMPDKWIALSKNISYRFQYNGHIIGATFIELDVNGKRFVFSGDIGRQNDYLLNNPKKPEWADYLFIESTYGDKLHPTEDIDTILSELINQTIHKKGNLIIPSFAVERLQTLMYLLWKLYMKNKIPNIPIFIDSPMGNNVLEVFKRYPNWHKLSDSDYNAMCKHMNIIQSYKETWETIDDKRSKIIIAGSGMVSGGRVLTYLQQLIDEPSTTVLLVGYQAEGTRGRLLKEGAHEIRFFGKYYPVKAKIKTIESLSAHADQSDLLNWLSNIKNTPEKVFLIHGEPTALDAFRVKIKDTFNWNVTIPKLTDVEKLLI</sequence>
<dbReference type="Gene3D" id="3.60.15.10">
    <property type="entry name" value="Ribonuclease Z/Hydroxyacylglutathione hydrolase-like"/>
    <property type="match status" value="1"/>
</dbReference>